<dbReference type="PANTHER" id="PTHR23164:SF30">
    <property type="entry name" value="EARLY ENDOSOME ANTIGEN 1"/>
    <property type="match status" value="1"/>
</dbReference>
<proteinExistence type="predicted"/>
<evidence type="ECO:0000313" key="9">
    <source>
        <dbReference type="Proteomes" id="UP000887116"/>
    </source>
</evidence>
<evidence type="ECO:0000313" key="8">
    <source>
        <dbReference type="EMBL" id="GFQ97376.1"/>
    </source>
</evidence>
<keyword evidence="2 4" id="KW-0863">Zinc-finger</keyword>
<dbReference type="Gene3D" id="3.30.160.60">
    <property type="entry name" value="Classic Zinc Finger"/>
    <property type="match status" value="1"/>
</dbReference>
<dbReference type="OrthoDB" id="10018316at2759"/>
<dbReference type="SMART" id="SM00064">
    <property type="entry name" value="FYVE"/>
    <property type="match status" value="1"/>
</dbReference>
<dbReference type="EMBL" id="BMAO01034548">
    <property type="protein sequence ID" value="GFQ97376.1"/>
    <property type="molecule type" value="Genomic_DNA"/>
</dbReference>
<dbReference type="GO" id="GO:0005769">
    <property type="term" value="C:early endosome"/>
    <property type="evidence" value="ECO:0007669"/>
    <property type="project" value="TreeGrafter"/>
</dbReference>
<dbReference type="GO" id="GO:0005545">
    <property type="term" value="F:1-phosphatidylinositol binding"/>
    <property type="evidence" value="ECO:0007669"/>
    <property type="project" value="TreeGrafter"/>
</dbReference>
<dbReference type="PROSITE" id="PS50178">
    <property type="entry name" value="ZF_FYVE"/>
    <property type="match status" value="1"/>
</dbReference>
<dbReference type="Proteomes" id="UP000887116">
    <property type="component" value="Unassembled WGS sequence"/>
</dbReference>
<evidence type="ECO:0000259" key="7">
    <source>
        <dbReference type="PROSITE" id="PS50178"/>
    </source>
</evidence>
<comment type="caution">
    <text evidence="8">The sequence shown here is derived from an EMBL/GenBank/DDBJ whole genome shotgun (WGS) entry which is preliminary data.</text>
</comment>
<accession>A0A8X6G6L3</accession>
<dbReference type="Gene3D" id="3.30.40.10">
    <property type="entry name" value="Zinc/RING finger domain, C3HC4 (zinc finger)"/>
    <property type="match status" value="1"/>
</dbReference>
<gene>
    <name evidence="8" type="primary">EEA1</name>
    <name evidence="8" type="ORF">TNCT_483641</name>
</gene>
<evidence type="ECO:0000256" key="6">
    <source>
        <dbReference type="SAM" id="MobiDB-lite"/>
    </source>
</evidence>
<feature type="coiled-coil region" evidence="5">
    <location>
        <begin position="632"/>
        <end position="860"/>
    </location>
</feature>
<name>A0A8X6G6L3_TRICU</name>
<feature type="domain" description="FYVE-type" evidence="7">
    <location>
        <begin position="907"/>
        <end position="965"/>
    </location>
</feature>
<dbReference type="GO" id="GO:0006897">
    <property type="term" value="P:endocytosis"/>
    <property type="evidence" value="ECO:0007669"/>
    <property type="project" value="TreeGrafter"/>
</dbReference>
<evidence type="ECO:0000256" key="3">
    <source>
        <dbReference type="ARBA" id="ARBA00022833"/>
    </source>
</evidence>
<dbReference type="SUPFAM" id="SSF69979">
    <property type="entry name" value="Eea1 homodimerisation domain"/>
    <property type="match status" value="1"/>
</dbReference>
<dbReference type="SMART" id="SM00355">
    <property type="entry name" value="ZnF_C2H2"/>
    <property type="match status" value="2"/>
</dbReference>
<protein>
    <submittedName>
        <fullName evidence="8">Early endosome antigen 1</fullName>
    </submittedName>
</protein>
<dbReference type="InterPro" id="IPR013087">
    <property type="entry name" value="Znf_C2H2_type"/>
</dbReference>
<dbReference type="Gene3D" id="1.20.5.390">
    <property type="entry name" value="L1 transposable element, trimerization domain"/>
    <property type="match status" value="1"/>
</dbReference>
<organism evidence="8 9">
    <name type="scientific">Trichonephila clavata</name>
    <name type="common">Joro spider</name>
    <name type="synonym">Nephila clavata</name>
    <dbReference type="NCBI Taxonomy" id="2740835"/>
    <lineage>
        <taxon>Eukaryota</taxon>
        <taxon>Metazoa</taxon>
        <taxon>Ecdysozoa</taxon>
        <taxon>Arthropoda</taxon>
        <taxon>Chelicerata</taxon>
        <taxon>Arachnida</taxon>
        <taxon>Araneae</taxon>
        <taxon>Araneomorphae</taxon>
        <taxon>Entelegynae</taxon>
        <taxon>Araneoidea</taxon>
        <taxon>Nephilidae</taxon>
        <taxon>Trichonephila</taxon>
    </lineage>
</organism>
<dbReference type="InterPro" id="IPR000306">
    <property type="entry name" value="Znf_FYVE"/>
</dbReference>
<evidence type="ECO:0000256" key="5">
    <source>
        <dbReference type="SAM" id="Coils"/>
    </source>
</evidence>
<evidence type="ECO:0000256" key="4">
    <source>
        <dbReference type="PROSITE-ProRule" id="PRU00091"/>
    </source>
</evidence>
<dbReference type="CDD" id="cd15730">
    <property type="entry name" value="FYVE_EEA1"/>
    <property type="match status" value="1"/>
</dbReference>
<keyword evidence="3" id="KW-0862">Zinc</keyword>
<dbReference type="InterPro" id="IPR013083">
    <property type="entry name" value="Znf_RING/FYVE/PHD"/>
</dbReference>
<reference evidence="8" key="1">
    <citation type="submission" date="2020-07" db="EMBL/GenBank/DDBJ databases">
        <title>Multicomponent nature underlies the extraordinary mechanical properties of spider dragline silk.</title>
        <authorList>
            <person name="Kono N."/>
            <person name="Nakamura H."/>
            <person name="Mori M."/>
            <person name="Yoshida Y."/>
            <person name="Ohtoshi R."/>
            <person name="Malay A.D."/>
            <person name="Moran D.A.P."/>
            <person name="Tomita M."/>
            <person name="Numata K."/>
            <person name="Arakawa K."/>
        </authorList>
    </citation>
    <scope>NUCLEOTIDE SEQUENCE</scope>
</reference>
<keyword evidence="1" id="KW-0479">Metal-binding</keyword>
<evidence type="ECO:0000256" key="1">
    <source>
        <dbReference type="ARBA" id="ARBA00022723"/>
    </source>
</evidence>
<evidence type="ECO:0000256" key="2">
    <source>
        <dbReference type="ARBA" id="ARBA00022771"/>
    </source>
</evidence>
<dbReference type="InterPro" id="IPR017455">
    <property type="entry name" value="Znf_FYVE-rel"/>
</dbReference>
<dbReference type="SUPFAM" id="SSF57903">
    <property type="entry name" value="FYVE/PHD zinc finger"/>
    <property type="match status" value="1"/>
</dbReference>
<dbReference type="GO" id="GO:0008270">
    <property type="term" value="F:zinc ion binding"/>
    <property type="evidence" value="ECO:0007669"/>
    <property type="project" value="UniProtKB-KW"/>
</dbReference>
<feature type="coiled-coil region" evidence="5">
    <location>
        <begin position="99"/>
        <end position="603"/>
    </location>
</feature>
<dbReference type="PROSITE" id="PS00028">
    <property type="entry name" value="ZINC_FINGER_C2H2_1"/>
    <property type="match status" value="2"/>
</dbReference>
<feature type="region of interest" description="Disordered" evidence="6">
    <location>
        <begin position="1"/>
        <end position="32"/>
    </location>
</feature>
<keyword evidence="5" id="KW-0175">Coiled coil</keyword>
<dbReference type="PANTHER" id="PTHR23164">
    <property type="entry name" value="EARLY ENDOSOME ANTIGEN 1"/>
    <property type="match status" value="1"/>
</dbReference>
<sequence>MFNNFRGILNRRGDQTKAPEGSRTSENNIEVNPGSAEGFLCPTCMLGFPSPEALQNHYESSHIDNEIVAEGRGFNCPACKMKLGSEIELNAHFTRHHANQKEVTEIEAMNMQIKALEEAKALLQGKLQAISSQATELTKENANLREERDNFKLKATKLTDNLADLKLEYDDIKAKKSSLEASQKTYEERIRKLEVEINQRPEADDVTLLQKELVSVQKMMNELTLQRESEKDNLQKQCNSVQEMCLKLQEEKMELQNTLKTFPSKDEIKSLQEKVSVMSKTVNQLQKELEMKESEKKKLQNDLDKCANYQEIKSMLSEKSNTLEEIQRLSAEKDTLIEKLKNEIETCKVNMEEMKVDREKLFSKIEEGEGASAAMLQLREENARLKDQILLLQQMQGKSENETESKLEDLRSSLKAANSALEASNEKCSDLERNLAQIQSEFEDKLCKKENLIEELNGEINTLKNDISTNVGELNKLKQEFDDGKTLLNDKNQEIETLKSKMVEQKQSHEKHTDYLTIEKQNLEKRLADLGKTLPQVQADLLEKENKLAEVNKKLQQDEEKLGILERDKKAKENEFIQLKKLNEDAKLQIENLQKTVDEFEATKIEFCDKISSLSEERLKCQMKESELTSTIEQLHKEQSQLIEKSSILEEENKNLRTSITTLQNEKNCLLSELEKYKNTVMELNEICAANDRKIVDLTESCQKAKANAEKILKDSNLEKEIYLKDKVKLQKQLENLENDCAKQLSLNQETVKSLENQLEEAEERIAGFKSSLEESDKLLKQKDADWEEKEAHHTARIGVLTENIRTLKEDLTSEQRRRESLEQKLDEISGTKLELEAKLENALEERNSLLERCLKSETECERLQKISTDLRRKYDDCVAALQELGRENQTLQVENMKHITRKWADDGEVSHCTACGKLFSLTIRKHHCRNCGNIFCNECSAKTATVAASKNPVRVCDICYDEVTK</sequence>
<dbReference type="InterPro" id="IPR011011">
    <property type="entry name" value="Znf_FYVE_PHD"/>
</dbReference>
<dbReference type="AlphaFoldDB" id="A0A8X6G6L3"/>
<dbReference type="Pfam" id="PF01363">
    <property type="entry name" value="FYVE"/>
    <property type="match status" value="1"/>
</dbReference>
<keyword evidence="9" id="KW-1185">Reference proteome</keyword>